<dbReference type="InterPro" id="IPR006311">
    <property type="entry name" value="TAT_signal"/>
</dbReference>
<dbReference type="RefSeq" id="WP_116020766.1">
    <property type="nucleotide sequence ID" value="NZ_QTTT01000001.1"/>
</dbReference>
<accession>A0A3D9SG49</accession>
<evidence type="ECO:0000313" key="2">
    <source>
        <dbReference type="EMBL" id="REE94879.1"/>
    </source>
</evidence>
<comment type="caution">
    <text evidence="2">The sequence shown here is derived from an EMBL/GenBank/DDBJ whole genome shotgun (WGS) entry which is preliminary data.</text>
</comment>
<reference evidence="2 3" key="1">
    <citation type="submission" date="2018-08" db="EMBL/GenBank/DDBJ databases">
        <title>Sequencing the genomes of 1000 actinobacteria strains.</title>
        <authorList>
            <person name="Klenk H.-P."/>
        </authorList>
    </citation>
    <scope>NUCLEOTIDE SEQUENCE [LARGE SCALE GENOMIC DNA]</scope>
    <source>
        <strain evidence="2 3">DSM 43927</strain>
    </source>
</reference>
<feature type="transmembrane region" description="Helical" evidence="1">
    <location>
        <begin position="47"/>
        <end position="69"/>
    </location>
</feature>
<dbReference type="AlphaFoldDB" id="A0A3D9SG49"/>
<name>A0A3D9SG49_9ACTN</name>
<keyword evidence="3" id="KW-1185">Reference proteome</keyword>
<keyword evidence="1" id="KW-1133">Transmembrane helix</keyword>
<keyword evidence="1" id="KW-0812">Transmembrane</keyword>
<evidence type="ECO:0000256" key="1">
    <source>
        <dbReference type="SAM" id="Phobius"/>
    </source>
</evidence>
<evidence type="ECO:0000313" key="3">
    <source>
        <dbReference type="Proteomes" id="UP000256661"/>
    </source>
</evidence>
<protein>
    <submittedName>
        <fullName evidence="2">Uncharacterized protein</fullName>
    </submittedName>
</protein>
<gene>
    <name evidence="2" type="ORF">DFJ69_0248</name>
</gene>
<dbReference type="EMBL" id="QTTT01000001">
    <property type="protein sequence ID" value="REE94879.1"/>
    <property type="molecule type" value="Genomic_DNA"/>
</dbReference>
<dbReference type="Proteomes" id="UP000256661">
    <property type="component" value="Unassembled WGS sequence"/>
</dbReference>
<dbReference type="OrthoDB" id="5620138at2"/>
<proteinExistence type="predicted"/>
<keyword evidence="1" id="KW-0472">Membrane</keyword>
<organism evidence="2 3">
    <name type="scientific">Thermomonospora umbrina</name>
    <dbReference type="NCBI Taxonomy" id="111806"/>
    <lineage>
        <taxon>Bacteria</taxon>
        <taxon>Bacillati</taxon>
        <taxon>Actinomycetota</taxon>
        <taxon>Actinomycetes</taxon>
        <taxon>Streptosporangiales</taxon>
        <taxon>Thermomonosporaceae</taxon>
        <taxon>Thermomonospora</taxon>
    </lineage>
</organism>
<sequence length="187" mass="20688">MNEPEAVVEEIALEDVAPLRGPLPEGGRRRARRSIPRGAFRPSRRSVLGGVATAGFGLGMAALGVFPAARQARADDDYYRIKRLPCPSYAAGHDCSPGCGPSQVCAGCCRTSGPRKGFHHSSVSKPNHKLRPDRCFGGWADGWLWRFGARCGTCRNSRTYRCHDGWRRTSRSSPYYRTICRWTTACR</sequence>
<dbReference type="PROSITE" id="PS51318">
    <property type="entry name" value="TAT"/>
    <property type="match status" value="1"/>
</dbReference>